<organism evidence="7 8">
    <name type="scientific">Citrus unshiu</name>
    <name type="common">Satsuma mandarin</name>
    <name type="synonym">Citrus nobilis var. unshiu</name>
    <dbReference type="NCBI Taxonomy" id="55188"/>
    <lineage>
        <taxon>Eukaryota</taxon>
        <taxon>Viridiplantae</taxon>
        <taxon>Streptophyta</taxon>
        <taxon>Embryophyta</taxon>
        <taxon>Tracheophyta</taxon>
        <taxon>Spermatophyta</taxon>
        <taxon>Magnoliopsida</taxon>
        <taxon>eudicotyledons</taxon>
        <taxon>Gunneridae</taxon>
        <taxon>Pentapetalae</taxon>
        <taxon>rosids</taxon>
        <taxon>malvids</taxon>
        <taxon>Sapindales</taxon>
        <taxon>Rutaceae</taxon>
        <taxon>Aurantioideae</taxon>
        <taxon>Citrus</taxon>
    </lineage>
</organism>
<keyword evidence="5" id="KW-0539">Nucleus</keyword>
<dbReference type="GO" id="GO:0005634">
    <property type="term" value="C:nucleus"/>
    <property type="evidence" value="ECO:0007669"/>
    <property type="project" value="UniProtKB-SubCell"/>
</dbReference>
<evidence type="ECO:0000256" key="1">
    <source>
        <dbReference type="ARBA" id="ARBA00004123"/>
    </source>
</evidence>
<dbReference type="SUPFAM" id="SSF101936">
    <property type="entry name" value="DNA-binding pseudobarrel domain"/>
    <property type="match status" value="1"/>
</dbReference>
<keyword evidence="3" id="KW-0238">DNA-binding</keyword>
<evidence type="ECO:0000256" key="3">
    <source>
        <dbReference type="ARBA" id="ARBA00023125"/>
    </source>
</evidence>
<accession>A0A2H5QMF8</accession>
<gene>
    <name evidence="7" type="ORF">CUMW_241020</name>
</gene>
<name>A0A2H5QMF8_CITUN</name>
<comment type="subcellular location">
    <subcellularLocation>
        <location evidence="1">Nucleus</location>
    </subcellularLocation>
</comment>
<dbReference type="EMBL" id="BDQV01000479">
    <property type="protein sequence ID" value="GAY65425.1"/>
    <property type="molecule type" value="Genomic_DNA"/>
</dbReference>
<protein>
    <recommendedName>
        <fullName evidence="6">TF-B3 domain-containing protein</fullName>
    </recommendedName>
</protein>
<evidence type="ECO:0000259" key="6">
    <source>
        <dbReference type="Pfam" id="PF02362"/>
    </source>
</evidence>
<evidence type="ECO:0000256" key="4">
    <source>
        <dbReference type="ARBA" id="ARBA00023163"/>
    </source>
</evidence>
<dbReference type="AlphaFoldDB" id="A0A2H5QMF8"/>
<dbReference type="InterPro" id="IPR015300">
    <property type="entry name" value="DNA-bd_pseudobarrel_sf"/>
</dbReference>
<keyword evidence="4" id="KW-0804">Transcription</keyword>
<dbReference type="InterPro" id="IPR003340">
    <property type="entry name" value="B3_DNA-bd"/>
</dbReference>
<feature type="domain" description="TF-B3" evidence="6">
    <location>
        <begin position="57"/>
        <end position="146"/>
    </location>
</feature>
<evidence type="ECO:0000256" key="5">
    <source>
        <dbReference type="ARBA" id="ARBA00023242"/>
    </source>
</evidence>
<evidence type="ECO:0000313" key="8">
    <source>
        <dbReference type="Proteomes" id="UP000236630"/>
    </source>
</evidence>
<evidence type="ECO:0000313" key="7">
    <source>
        <dbReference type="EMBL" id="GAY65425.1"/>
    </source>
</evidence>
<keyword evidence="2" id="KW-0805">Transcription regulation</keyword>
<proteinExistence type="predicted"/>
<comment type="caution">
    <text evidence="7">The sequence shown here is derived from an EMBL/GenBank/DDBJ whole genome shotgun (WGS) entry which is preliminary data.</text>
</comment>
<keyword evidence="8" id="KW-1185">Reference proteome</keyword>
<dbReference type="GO" id="GO:0003677">
    <property type="term" value="F:DNA binding"/>
    <property type="evidence" value="ECO:0007669"/>
    <property type="project" value="UniProtKB-KW"/>
</dbReference>
<dbReference type="Proteomes" id="UP000236630">
    <property type="component" value="Unassembled WGS sequence"/>
</dbReference>
<sequence>MVEKNESDDYDEFDLWASLEEMGMCIARKERTVTKEESRRAVKIAGSLRPKIPSFMVILQSSDITHNAAYVPGKFANEFFSRDVKSIKIEDDKKREHTLLNNWRRNGGFALLWAKLTRNNSLQKGDICIFEIVPRNGFLLKLSVFSG</sequence>
<dbReference type="CDD" id="cd10017">
    <property type="entry name" value="B3_DNA"/>
    <property type="match status" value="1"/>
</dbReference>
<evidence type="ECO:0000256" key="2">
    <source>
        <dbReference type="ARBA" id="ARBA00023015"/>
    </source>
</evidence>
<reference evidence="7 8" key="1">
    <citation type="journal article" date="2017" name="Front. Genet.">
        <title>Draft sequencing of the heterozygous diploid genome of Satsuma (Citrus unshiu Marc.) using a hybrid assembly approach.</title>
        <authorList>
            <person name="Shimizu T."/>
            <person name="Tanizawa Y."/>
            <person name="Mochizuki T."/>
            <person name="Nagasaki H."/>
            <person name="Yoshioka T."/>
            <person name="Toyoda A."/>
            <person name="Fujiyama A."/>
            <person name="Kaminuma E."/>
            <person name="Nakamura Y."/>
        </authorList>
    </citation>
    <scope>NUCLEOTIDE SEQUENCE [LARGE SCALE GENOMIC DNA]</scope>
    <source>
        <strain evidence="8">cv. Miyagawa wase</strain>
    </source>
</reference>
<dbReference type="Gene3D" id="2.40.330.10">
    <property type="entry name" value="DNA-binding pseudobarrel domain"/>
    <property type="match status" value="1"/>
</dbReference>
<dbReference type="Pfam" id="PF02362">
    <property type="entry name" value="B3"/>
    <property type="match status" value="1"/>
</dbReference>